<dbReference type="GeneTree" id="ENSGT00390000011179"/>
<dbReference type="GO" id="GO:0005739">
    <property type="term" value="C:mitochondrion"/>
    <property type="evidence" value="ECO:0007669"/>
    <property type="project" value="UniProtKB-SubCell"/>
</dbReference>
<evidence type="ECO:0000256" key="1">
    <source>
        <dbReference type="ARBA" id="ARBA00004173"/>
    </source>
</evidence>
<feature type="transmembrane region" description="Helical" evidence="7">
    <location>
        <begin position="120"/>
        <end position="140"/>
    </location>
</feature>
<dbReference type="STRING" id="244447.ENSCSEP00000013413"/>
<dbReference type="Pfam" id="PF14955">
    <property type="entry name" value="MRP-S24"/>
    <property type="match status" value="1"/>
</dbReference>
<dbReference type="GO" id="GO:1990904">
    <property type="term" value="C:ribonucleoprotein complex"/>
    <property type="evidence" value="ECO:0007669"/>
    <property type="project" value="UniProtKB-KW"/>
</dbReference>
<evidence type="ECO:0000313" key="9">
    <source>
        <dbReference type="Proteomes" id="UP000265120"/>
    </source>
</evidence>
<comment type="similarity">
    <text evidence="2">Belongs to the universal ribosomal protein uS3 family.</text>
</comment>
<keyword evidence="4" id="KW-0689">Ribosomal protein</keyword>
<evidence type="ECO:0000313" key="8">
    <source>
        <dbReference type="Ensembl" id="ENSCSEP00000013413.1"/>
    </source>
</evidence>
<evidence type="ECO:0000256" key="4">
    <source>
        <dbReference type="ARBA" id="ARBA00022980"/>
    </source>
</evidence>
<dbReference type="KEGG" id="csem:103389651"/>
<keyword evidence="5" id="KW-0496">Mitochondrion</keyword>
<keyword evidence="7" id="KW-0812">Transmembrane</keyword>
<dbReference type="OrthoDB" id="5950413at2759"/>
<evidence type="ECO:0000256" key="6">
    <source>
        <dbReference type="ARBA" id="ARBA00023274"/>
    </source>
</evidence>
<keyword evidence="6" id="KW-0687">Ribonucleoprotein</keyword>
<organism evidence="8 9">
    <name type="scientific">Cynoglossus semilaevis</name>
    <name type="common">Tongue sole</name>
    <dbReference type="NCBI Taxonomy" id="244447"/>
    <lineage>
        <taxon>Eukaryota</taxon>
        <taxon>Metazoa</taxon>
        <taxon>Chordata</taxon>
        <taxon>Craniata</taxon>
        <taxon>Vertebrata</taxon>
        <taxon>Euteleostomi</taxon>
        <taxon>Actinopterygii</taxon>
        <taxon>Neopterygii</taxon>
        <taxon>Teleostei</taxon>
        <taxon>Neoteleostei</taxon>
        <taxon>Acanthomorphata</taxon>
        <taxon>Carangaria</taxon>
        <taxon>Pleuronectiformes</taxon>
        <taxon>Pleuronectoidei</taxon>
        <taxon>Cynoglossidae</taxon>
        <taxon>Cynoglossinae</taxon>
        <taxon>Cynoglossus</taxon>
    </lineage>
</organism>
<evidence type="ECO:0000256" key="2">
    <source>
        <dbReference type="ARBA" id="ARBA00010761"/>
    </source>
</evidence>
<proteinExistence type="inferred from homology"/>
<dbReference type="GO" id="GO:0006412">
    <property type="term" value="P:translation"/>
    <property type="evidence" value="ECO:0007669"/>
    <property type="project" value="TreeGrafter"/>
</dbReference>
<dbReference type="Proteomes" id="UP000265120">
    <property type="component" value="Chromosome 14"/>
</dbReference>
<accession>A0A3P8VDM8</accession>
<keyword evidence="7" id="KW-0472">Membrane</keyword>
<name>A0A3P8VDM8_CYNSE</name>
<keyword evidence="7" id="KW-1133">Transmembrane helix</keyword>
<dbReference type="InterPro" id="IPR026146">
    <property type="entry name" value="Ribosomal_uS3m"/>
</dbReference>
<evidence type="ECO:0000256" key="3">
    <source>
        <dbReference type="ARBA" id="ARBA00022946"/>
    </source>
</evidence>
<dbReference type="AlphaFoldDB" id="A0A3P8VDM8"/>
<keyword evidence="3" id="KW-0809">Transit peptide</keyword>
<sequence length="171" mass="19172">MAASLNGATGVRLLGSWVRLGSQGFFPGSKGLHTTAVCCKNFAARIRVGKGEKAVTYEQSFHPHHIGHRKGWLSQHPGNLHGEDGAAERTLEDVFIRKFIFGTFQECLVDEIVIKRRGNLLVVCALMINVISPIKFYFLIGYSETLLSHFYKCPVKIEIQTLPKKVVYKRI</sequence>
<reference evidence="8" key="3">
    <citation type="submission" date="2025-09" db="UniProtKB">
        <authorList>
            <consortium name="Ensembl"/>
        </authorList>
    </citation>
    <scope>IDENTIFICATION</scope>
</reference>
<reference evidence="8 9" key="1">
    <citation type="journal article" date="2014" name="Nat. Genet.">
        <title>Whole-genome sequence of a flatfish provides insights into ZW sex chromosome evolution and adaptation to a benthic lifestyle.</title>
        <authorList>
            <person name="Chen S."/>
            <person name="Zhang G."/>
            <person name="Shao C."/>
            <person name="Huang Q."/>
            <person name="Liu G."/>
            <person name="Zhang P."/>
            <person name="Song W."/>
            <person name="An N."/>
            <person name="Chalopin D."/>
            <person name="Volff J.N."/>
            <person name="Hong Y."/>
            <person name="Li Q."/>
            <person name="Sha Z."/>
            <person name="Zhou H."/>
            <person name="Xie M."/>
            <person name="Yu Q."/>
            <person name="Liu Y."/>
            <person name="Xiang H."/>
            <person name="Wang N."/>
            <person name="Wu K."/>
            <person name="Yang C."/>
            <person name="Zhou Q."/>
            <person name="Liao X."/>
            <person name="Yang L."/>
            <person name="Hu Q."/>
            <person name="Zhang J."/>
            <person name="Meng L."/>
            <person name="Jin L."/>
            <person name="Tian Y."/>
            <person name="Lian J."/>
            <person name="Yang J."/>
            <person name="Miao G."/>
            <person name="Liu S."/>
            <person name="Liang Z."/>
            <person name="Yan F."/>
            <person name="Li Y."/>
            <person name="Sun B."/>
            <person name="Zhang H."/>
            <person name="Zhang J."/>
            <person name="Zhu Y."/>
            <person name="Du M."/>
            <person name="Zhao Y."/>
            <person name="Schartl M."/>
            <person name="Tang Q."/>
            <person name="Wang J."/>
        </authorList>
    </citation>
    <scope>NUCLEOTIDE SEQUENCE</scope>
</reference>
<dbReference type="GO" id="GO:0005840">
    <property type="term" value="C:ribosome"/>
    <property type="evidence" value="ECO:0007669"/>
    <property type="project" value="UniProtKB-KW"/>
</dbReference>
<dbReference type="FunCoup" id="A0A3P8VDM8">
    <property type="interactions" value="887"/>
</dbReference>
<comment type="subcellular location">
    <subcellularLocation>
        <location evidence="1">Mitochondrion</location>
    </subcellularLocation>
</comment>
<dbReference type="InParanoid" id="A0A3P8VDM8"/>
<dbReference type="OMA" id="FLQGYTE"/>
<dbReference type="PANTHER" id="PTHR21244:SF1">
    <property type="entry name" value="SMALL RIBOSOMAL SUBUNIT PROTEIN US3M"/>
    <property type="match status" value="1"/>
</dbReference>
<dbReference type="RefSeq" id="XP_008323381.1">
    <property type="nucleotide sequence ID" value="XM_008325159.3"/>
</dbReference>
<evidence type="ECO:0000256" key="5">
    <source>
        <dbReference type="ARBA" id="ARBA00023128"/>
    </source>
</evidence>
<protein>
    <submittedName>
        <fullName evidence="8">Mitochondrial ribosomal protein S24</fullName>
    </submittedName>
</protein>
<dbReference type="PANTHER" id="PTHR21244">
    <property type="entry name" value="MITOCHONDRIAL 28S RIBOSOMAL PROTEIN S24"/>
    <property type="match status" value="1"/>
</dbReference>
<reference evidence="8" key="2">
    <citation type="submission" date="2025-08" db="UniProtKB">
        <authorList>
            <consortium name="Ensembl"/>
        </authorList>
    </citation>
    <scope>IDENTIFICATION</scope>
</reference>
<keyword evidence="9" id="KW-1185">Reference proteome</keyword>
<evidence type="ECO:0000256" key="7">
    <source>
        <dbReference type="SAM" id="Phobius"/>
    </source>
</evidence>
<dbReference type="Ensembl" id="ENSCSET00000013572.1">
    <property type="protein sequence ID" value="ENSCSEP00000013413.1"/>
    <property type="gene ID" value="ENSCSEG00000008651.1"/>
</dbReference>
<dbReference type="GeneID" id="103389651"/>
<dbReference type="CTD" id="64951"/>